<dbReference type="InterPro" id="IPR020459">
    <property type="entry name" value="AMP-binding"/>
</dbReference>
<organism evidence="5 6">
    <name type="scientific">Stappia sediminis</name>
    <dbReference type="NCBI Taxonomy" id="2692190"/>
    <lineage>
        <taxon>Bacteria</taxon>
        <taxon>Pseudomonadati</taxon>
        <taxon>Pseudomonadota</taxon>
        <taxon>Alphaproteobacteria</taxon>
        <taxon>Hyphomicrobiales</taxon>
        <taxon>Stappiaceae</taxon>
        <taxon>Stappia</taxon>
    </lineage>
</organism>
<name>A0A7X3LUF0_9HYPH</name>
<evidence type="ECO:0000256" key="1">
    <source>
        <dbReference type="ARBA" id="ARBA00022598"/>
    </source>
</evidence>
<comment type="caution">
    <text evidence="5">The sequence shown here is derived from an EMBL/GenBank/DDBJ whole genome shotgun (WGS) entry which is preliminary data.</text>
</comment>
<protein>
    <submittedName>
        <fullName evidence="5">AMP-binding protein</fullName>
    </submittedName>
</protein>
<sequence>MAGSPVVERLDEDTFPKILLRNGVVYKDRPAVREKDLGIWQAWTWAEVLDEIRAFAIGLKGLGFQKGDRIAIIGANRPRLYWTMVAAQSLGGVPVPIYSDSVAEEMVFVLQHAEVKFACVEDQEQVDKVLSISDRLPTMEQVIYDEDRGLRDYDHATLHSFETVQVAGRKTMADDPQAVKAWEESIAATKGDDIAVMLYTSGTTGQPKGVMLSFDNLVISARNGNKFDKLDEHEEIVAYLPMAWIGDHVFSLAQAYTAGYCVNCPESAETVEADRREIAPTYFFAPPRVFENMLTHIMVRMEDASKLKKRMFDYFMDVARRVGEPILNGEDVSFKDRLLYRLGEFLVYGPLKNQMGFTRLKVGYTAGEAIGPEIFRFYRALGLNLKQLYGQTEASVYITMQPDGQIYGDTVGTPAPQVEIRIADNGEVLYRSPGVFVGYYKNEEATKNTKTEDGWVLTGDAGIITDEGHLKIIDRAKDVGKLKSGDLFAPKYIENKLKFFPNVKEVVAFGDGRDFASVFVNIDLTAVGSWAERNNVNYASYQELAANPQVYKMIEEHVDQVNRDLSREPMMAGAQIRRFLILHKELDADDGELTRTLKVRRSFIADRYAPLIEALYDGSTEKHVRTEVTYEDGRKGAIEATVQIRDMKTYAPEGDVTREAAE</sequence>
<dbReference type="Pfam" id="PF00501">
    <property type="entry name" value="AMP-binding"/>
    <property type="match status" value="1"/>
</dbReference>
<evidence type="ECO:0000256" key="3">
    <source>
        <dbReference type="ARBA" id="ARBA00023098"/>
    </source>
</evidence>
<dbReference type="InterPro" id="IPR020845">
    <property type="entry name" value="AMP-binding_CS"/>
</dbReference>
<dbReference type="PROSITE" id="PS00455">
    <property type="entry name" value="AMP_BINDING"/>
    <property type="match status" value="1"/>
</dbReference>
<dbReference type="AlphaFoldDB" id="A0A7X3LUF0"/>
<dbReference type="PRINTS" id="PR00154">
    <property type="entry name" value="AMPBINDING"/>
</dbReference>
<keyword evidence="3" id="KW-0443">Lipid metabolism</keyword>
<evidence type="ECO:0000256" key="2">
    <source>
        <dbReference type="ARBA" id="ARBA00022832"/>
    </source>
</evidence>
<dbReference type="PANTHER" id="PTHR43272">
    <property type="entry name" value="LONG-CHAIN-FATTY-ACID--COA LIGASE"/>
    <property type="match status" value="1"/>
</dbReference>
<dbReference type="Pfam" id="PF23562">
    <property type="entry name" value="AMP-binding_C_3"/>
    <property type="match status" value="1"/>
</dbReference>
<gene>
    <name evidence="5" type="ORF">GR183_10300</name>
</gene>
<keyword evidence="2" id="KW-0276">Fatty acid metabolism</keyword>
<evidence type="ECO:0000259" key="4">
    <source>
        <dbReference type="Pfam" id="PF00501"/>
    </source>
</evidence>
<dbReference type="GO" id="GO:0016020">
    <property type="term" value="C:membrane"/>
    <property type="evidence" value="ECO:0007669"/>
    <property type="project" value="TreeGrafter"/>
</dbReference>
<dbReference type="InterPro" id="IPR000873">
    <property type="entry name" value="AMP-dep_synth/lig_dom"/>
</dbReference>
<dbReference type="GO" id="GO:0004467">
    <property type="term" value="F:long-chain fatty acid-CoA ligase activity"/>
    <property type="evidence" value="ECO:0007669"/>
    <property type="project" value="TreeGrafter"/>
</dbReference>
<accession>A0A7X3LUF0</accession>
<dbReference type="RefSeq" id="WP_160775489.1">
    <property type="nucleotide sequence ID" value="NZ_WUMV01000003.1"/>
</dbReference>
<proteinExistence type="predicted"/>
<keyword evidence="1" id="KW-0436">Ligase</keyword>
<dbReference type="Gene3D" id="3.40.50.12780">
    <property type="entry name" value="N-terminal domain of ligase-like"/>
    <property type="match status" value="1"/>
</dbReference>
<dbReference type="SUPFAM" id="SSF56801">
    <property type="entry name" value="Acetyl-CoA synthetase-like"/>
    <property type="match status" value="1"/>
</dbReference>
<keyword evidence="6" id="KW-1185">Reference proteome</keyword>
<reference evidence="5 6" key="1">
    <citation type="submission" date="2019-12" db="EMBL/GenBank/DDBJ databases">
        <authorList>
            <person name="Li M."/>
        </authorList>
    </citation>
    <scope>NUCLEOTIDE SEQUENCE [LARGE SCALE GENOMIC DNA]</scope>
    <source>
        <strain evidence="5 6">GBMRC 2046</strain>
    </source>
</reference>
<dbReference type="InterPro" id="IPR042099">
    <property type="entry name" value="ANL_N_sf"/>
</dbReference>
<dbReference type="EMBL" id="WUMV01000003">
    <property type="protein sequence ID" value="MXN65291.1"/>
    <property type="molecule type" value="Genomic_DNA"/>
</dbReference>
<evidence type="ECO:0000313" key="5">
    <source>
        <dbReference type="EMBL" id="MXN65291.1"/>
    </source>
</evidence>
<dbReference type="PANTHER" id="PTHR43272:SF32">
    <property type="entry name" value="AMP-DEPENDENT SYNTHETASE_LIGASE DOMAIN-CONTAINING PROTEIN"/>
    <property type="match status" value="1"/>
</dbReference>
<feature type="domain" description="AMP-dependent synthetase/ligase" evidence="4">
    <location>
        <begin position="25"/>
        <end position="440"/>
    </location>
</feature>
<dbReference type="Proteomes" id="UP000433101">
    <property type="component" value="Unassembled WGS sequence"/>
</dbReference>
<evidence type="ECO:0000313" key="6">
    <source>
        <dbReference type="Proteomes" id="UP000433101"/>
    </source>
</evidence>